<sequence>RNWNSYTNSYSDSETPPTACLCNLCGKLELASGMTTGAVYKNNNNPLYDLVSPLQSTARDELEFATMGGCPSWVRSMAVEVIVFLVLGGLVTFGLLSLVESVFGAYLAGSCGCLGGKGPQLVADGFNSRVGDWIFCPMDASQAKLTHFDE</sequence>
<reference evidence="2" key="1">
    <citation type="submission" date="2020-06" db="EMBL/GenBank/DDBJ databases">
        <title>WGS assembly of Ceratodon purpureus strain R40.</title>
        <authorList>
            <person name="Carey S.B."/>
            <person name="Jenkins J."/>
            <person name="Shu S."/>
            <person name="Lovell J.T."/>
            <person name="Sreedasyam A."/>
            <person name="Maumus F."/>
            <person name="Tiley G.P."/>
            <person name="Fernandez-Pozo N."/>
            <person name="Barry K."/>
            <person name="Chen C."/>
            <person name="Wang M."/>
            <person name="Lipzen A."/>
            <person name="Daum C."/>
            <person name="Saski C.A."/>
            <person name="Payton A.C."/>
            <person name="Mcbreen J.C."/>
            <person name="Conrad R.E."/>
            <person name="Kollar L.M."/>
            <person name="Olsson S."/>
            <person name="Huttunen S."/>
            <person name="Landis J.B."/>
            <person name="Wickett N.J."/>
            <person name="Johnson M.G."/>
            <person name="Rensing S.A."/>
            <person name="Grimwood J."/>
            <person name="Schmutz J."/>
            <person name="Mcdaniel S.F."/>
        </authorList>
    </citation>
    <scope>NUCLEOTIDE SEQUENCE</scope>
    <source>
        <strain evidence="2">R40</strain>
    </source>
</reference>
<comment type="caution">
    <text evidence="2">The sequence shown here is derived from an EMBL/GenBank/DDBJ whole genome shotgun (WGS) entry which is preliminary data.</text>
</comment>
<evidence type="ECO:0000256" key="1">
    <source>
        <dbReference type="SAM" id="Phobius"/>
    </source>
</evidence>
<keyword evidence="3" id="KW-1185">Reference proteome</keyword>
<dbReference type="EMBL" id="CM026425">
    <property type="protein sequence ID" value="KAG0577845.1"/>
    <property type="molecule type" value="Genomic_DNA"/>
</dbReference>
<feature type="non-terminal residue" evidence="2">
    <location>
        <position position="1"/>
    </location>
</feature>
<organism evidence="2 3">
    <name type="scientific">Ceratodon purpureus</name>
    <name type="common">Fire moss</name>
    <name type="synonym">Dicranum purpureum</name>
    <dbReference type="NCBI Taxonomy" id="3225"/>
    <lineage>
        <taxon>Eukaryota</taxon>
        <taxon>Viridiplantae</taxon>
        <taxon>Streptophyta</taxon>
        <taxon>Embryophyta</taxon>
        <taxon>Bryophyta</taxon>
        <taxon>Bryophytina</taxon>
        <taxon>Bryopsida</taxon>
        <taxon>Dicranidae</taxon>
        <taxon>Pseudoditrichales</taxon>
        <taxon>Ditrichaceae</taxon>
        <taxon>Ceratodon</taxon>
    </lineage>
</organism>
<accession>A0A8T0I4I1</accession>
<dbReference type="Proteomes" id="UP000822688">
    <property type="component" value="Chromosome 5"/>
</dbReference>
<evidence type="ECO:0000313" key="2">
    <source>
        <dbReference type="EMBL" id="KAG0577845.1"/>
    </source>
</evidence>
<dbReference type="AlphaFoldDB" id="A0A8T0I4I1"/>
<keyword evidence="1" id="KW-1133">Transmembrane helix</keyword>
<feature type="transmembrane region" description="Helical" evidence="1">
    <location>
        <begin position="81"/>
        <end position="99"/>
    </location>
</feature>
<protein>
    <submittedName>
        <fullName evidence="2">Uncharacterized protein</fullName>
    </submittedName>
</protein>
<keyword evidence="1" id="KW-0472">Membrane</keyword>
<keyword evidence="1" id="KW-0812">Transmembrane</keyword>
<evidence type="ECO:0000313" key="3">
    <source>
        <dbReference type="Proteomes" id="UP000822688"/>
    </source>
</evidence>
<gene>
    <name evidence="2" type="ORF">KC19_5G186100</name>
</gene>
<name>A0A8T0I4I1_CERPU</name>
<proteinExistence type="predicted"/>